<evidence type="ECO:0000313" key="15">
    <source>
        <dbReference type="EMBL" id="KAG8470836.1"/>
    </source>
</evidence>
<dbReference type="InterPro" id="IPR022374">
    <property type="entry name" value="EttA"/>
</dbReference>
<evidence type="ECO:0000256" key="5">
    <source>
        <dbReference type="ARBA" id="ARBA00022737"/>
    </source>
</evidence>
<keyword evidence="13" id="KW-0732">Signal</keyword>
<keyword evidence="5" id="KW-0677">Repeat</keyword>
<dbReference type="Gene3D" id="3.40.50.300">
    <property type="entry name" value="P-loop containing nucleotide triphosphate hydrolases"/>
    <property type="match status" value="2"/>
</dbReference>
<dbReference type="PANTHER" id="PTHR43858:SF1">
    <property type="entry name" value="ABC TRANSPORTER-RELATED PROTEIN"/>
    <property type="match status" value="1"/>
</dbReference>
<comment type="caution">
    <text evidence="15">The sequence shown here is derived from an EMBL/GenBank/DDBJ whole genome shotgun (WGS) entry which is preliminary data.</text>
</comment>
<dbReference type="AlphaFoldDB" id="A0A8J5XXG7"/>
<evidence type="ECO:0000256" key="8">
    <source>
        <dbReference type="ARBA" id="ARBA00022840"/>
    </source>
</evidence>
<keyword evidence="16" id="KW-1185">Reference proteome</keyword>
<keyword evidence="8" id="KW-0067">ATP-binding</keyword>
<dbReference type="GO" id="GO:0016887">
    <property type="term" value="F:ATP hydrolysis activity"/>
    <property type="evidence" value="ECO:0007669"/>
    <property type="project" value="InterPro"/>
</dbReference>
<dbReference type="Pfam" id="PF00005">
    <property type="entry name" value="ABC_tran"/>
    <property type="match status" value="2"/>
</dbReference>
<dbReference type="SUPFAM" id="SSF52540">
    <property type="entry name" value="P-loop containing nucleoside triphosphate hydrolases"/>
    <property type="match status" value="2"/>
</dbReference>
<dbReference type="PROSITE" id="PS50893">
    <property type="entry name" value="ABC_TRANSPORTER_2"/>
    <property type="match status" value="2"/>
</dbReference>
<evidence type="ECO:0000256" key="3">
    <source>
        <dbReference type="ARBA" id="ARBA00022555"/>
    </source>
</evidence>
<dbReference type="InterPro" id="IPR032781">
    <property type="entry name" value="ABC_tran_Xtn"/>
</dbReference>
<gene>
    <name evidence="15" type="ORF">KFE25_009257</name>
</gene>
<name>A0A8J5XXG7_DIALT</name>
<dbReference type="InterPro" id="IPR027417">
    <property type="entry name" value="P-loop_NTPase"/>
</dbReference>
<dbReference type="OMA" id="VHIAKMI"/>
<sequence length="641" mass="69873">MRRRSIVALALLASFVGPSLSALAAARARGLPLVVRGAARAPARAAVVAMAKKGAKGGSKGASLQQKDQRAAKQASAARTFEDQTKQFMFTMLHLTKALPDGSRTLLKNINLCFYPGAKIGVVGLNGSGKSTLLKIMAGVDKEFDGQARPKDGISIGYLPQEPELTGETVDECMKNAMADGQRVLDRFTELSARLSEPLDEDEMQAVVDETARVQDQIEASNLWELERVVERATVALRCPPADAKTAVLSGGEKRRVALAALLIQGHDMLLLDEPTNHLDAASVGWLEQFLDTFTGTVVAITHDRYFLENTCKWILELDRGEGVPFEGSYSGWLQAKALKLAQEKKDDSALQRTLSNELEFIKQTPKGRASISKARLRRYDELANMPARERLAHSTQIYLPPGPRLGERVIEARGLRKTFGDRVLIDDLSFDLPRAGIVGIVGPNGAGKSTLLRTILGLEKPDGGELLIGETANIVCVGQDRDGLSDDKSVFVEITDNDNEISLGTSSVLSRAYVSWFGFRGTDQQKLVKNLSGGERNRVQLAKLVRSGANVLMLDEPTNDLDVDTIRSLEEALLDFAGCALVVSHDRYFLDRVATHILAFEGDSKVTYFEGNYAEYEEAYRARVGDEAAQPRPAKFAALA</sequence>
<feature type="domain" description="ABC transporter" evidence="14">
    <location>
        <begin position="90"/>
        <end position="345"/>
    </location>
</feature>
<keyword evidence="7" id="KW-0378">Hydrolase</keyword>
<protein>
    <recommendedName>
        <fullName evidence="14">ABC transporter domain-containing protein</fullName>
    </recommendedName>
</protein>
<evidence type="ECO:0000256" key="12">
    <source>
        <dbReference type="SAM" id="MobiDB-lite"/>
    </source>
</evidence>
<dbReference type="PANTHER" id="PTHR43858">
    <property type="entry name" value="ENERGY-DEPENDENT TRANSLATIONAL THROTTLE PROTEIN ETTA"/>
    <property type="match status" value="1"/>
</dbReference>
<dbReference type="FunFam" id="3.40.50.300:FF:000183">
    <property type="entry name" value="ABC transporter ATP-binding protein yjjK"/>
    <property type="match status" value="1"/>
</dbReference>
<dbReference type="Proteomes" id="UP000751190">
    <property type="component" value="Unassembled WGS sequence"/>
</dbReference>
<dbReference type="FunFam" id="3.40.50.300:FF:000011">
    <property type="entry name" value="Putative ABC transporter ATP-binding component"/>
    <property type="match status" value="1"/>
</dbReference>
<evidence type="ECO:0000259" key="14">
    <source>
        <dbReference type="PROSITE" id="PS50893"/>
    </source>
</evidence>
<dbReference type="InterPro" id="IPR017871">
    <property type="entry name" value="ABC_transporter-like_CS"/>
</dbReference>
<keyword evidence="11" id="KW-0648">Protein biosynthesis</keyword>
<keyword evidence="10" id="KW-0694">RNA-binding</keyword>
<accession>A0A8J5XXG7</accession>
<keyword evidence="4" id="KW-0699">rRNA-binding</keyword>
<dbReference type="PROSITE" id="PS00211">
    <property type="entry name" value="ABC_TRANSPORTER_1"/>
    <property type="match status" value="2"/>
</dbReference>
<reference evidence="15" key="1">
    <citation type="submission" date="2021-05" db="EMBL/GenBank/DDBJ databases">
        <title>The genome of the haptophyte Pavlova lutheri (Diacronema luteri, Pavlovales) - a model for lipid biosynthesis in eukaryotic algae.</title>
        <authorList>
            <person name="Hulatt C.J."/>
            <person name="Posewitz M.C."/>
        </authorList>
    </citation>
    <scope>NUCLEOTIDE SEQUENCE</scope>
    <source>
        <strain evidence="15">NIVA-4/92</strain>
    </source>
</reference>
<evidence type="ECO:0000256" key="2">
    <source>
        <dbReference type="ARBA" id="ARBA00022490"/>
    </source>
</evidence>
<dbReference type="CDD" id="cd03221">
    <property type="entry name" value="ABCF_EF-3"/>
    <property type="match status" value="2"/>
</dbReference>
<keyword evidence="2" id="KW-0963">Cytoplasm</keyword>
<dbReference type="EMBL" id="JAGTXO010000001">
    <property type="protein sequence ID" value="KAG8470836.1"/>
    <property type="molecule type" value="Genomic_DNA"/>
</dbReference>
<dbReference type="GO" id="GO:0000049">
    <property type="term" value="F:tRNA binding"/>
    <property type="evidence" value="ECO:0007669"/>
    <property type="project" value="UniProtKB-KW"/>
</dbReference>
<feature type="domain" description="ABC transporter" evidence="14">
    <location>
        <begin position="411"/>
        <end position="637"/>
    </location>
</feature>
<dbReference type="OrthoDB" id="6500128at2759"/>
<evidence type="ECO:0000256" key="10">
    <source>
        <dbReference type="ARBA" id="ARBA00022884"/>
    </source>
</evidence>
<dbReference type="GO" id="GO:0045900">
    <property type="term" value="P:negative regulation of translational elongation"/>
    <property type="evidence" value="ECO:0007669"/>
    <property type="project" value="InterPro"/>
</dbReference>
<feature type="signal peptide" evidence="13">
    <location>
        <begin position="1"/>
        <end position="21"/>
    </location>
</feature>
<dbReference type="InterPro" id="IPR003439">
    <property type="entry name" value="ABC_transporter-like_ATP-bd"/>
</dbReference>
<evidence type="ECO:0000313" key="16">
    <source>
        <dbReference type="Proteomes" id="UP000751190"/>
    </source>
</evidence>
<dbReference type="NCBIfam" id="NF008775">
    <property type="entry name" value="PRK11819.1"/>
    <property type="match status" value="1"/>
</dbReference>
<dbReference type="InterPro" id="IPR003593">
    <property type="entry name" value="AAA+_ATPase"/>
</dbReference>
<evidence type="ECO:0000256" key="13">
    <source>
        <dbReference type="SAM" id="SignalP"/>
    </source>
</evidence>
<keyword evidence="3" id="KW-0820">tRNA-binding</keyword>
<dbReference type="SMART" id="SM00382">
    <property type="entry name" value="AAA"/>
    <property type="match status" value="2"/>
</dbReference>
<organism evidence="15 16">
    <name type="scientific">Diacronema lutheri</name>
    <name type="common">Unicellular marine alga</name>
    <name type="synonym">Monochrysis lutheri</name>
    <dbReference type="NCBI Taxonomy" id="2081491"/>
    <lineage>
        <taxon>Eukaryota</taxon>
        <taxon>Haptista</taxon>
        <taxon>Haptophyta</taxon>
        <taxon>Pavlovophyceae</taxon>
        <taxon>Pavlovales</taxon>
        <taxon>Pavlovaceae</taxon>
        <taxon>Diacronema</taxon>
    </lineage>
</organism>
<feature type="chain" id="PRO_5035281897" description="ABC transporter domain-containing protein" evidence="13">
    <location>
        <begin position="22"/>
        <end position="641"/>
    </location>
</feature>
<evidence type="ECO:0000256" key="4">
    <source>
        <dbReference type="ARBA" id="ARBA00022730"/>
    </source>
</evidence>
<comment type="similarity">
    <text evidence="1">Belongs to the ABC transporter superfamily. ABCF family. Translational throttle EttA subfamily.</text>
</comment>
<evidence type="ECO:0000256" key="1">
    <source>
        <dbReference type="ARBA" id="ARBA00005868"/>
    </source>
</evidence>
<keyword evidence="9" id="KW-0810">Translation regulation</keyword>
<evidence type="ECO:0000256" key="9">
    <source>
        <dbReference type="ARBA" id="ARBA00022845"/>
    </source>
</evidence>
<dbReference type="HAMAP" id="MF_00847">
    <property type="entry name" value="EttA"/>
    <property type="match status" value="1"/>
</dbReference>
<dbReference type="GO" id="GO:0005524">
    <property type="term" value="F:ATP binding"/>
    <property type="evidence" value="ECO:0007669"/>
    <property type="project" value="UniProtKB-KW"/>
</dbReference>
<proteinExistence type="inferred from homology"/>
<keyword evidence="6" id="KW-0547">Nucleotide-binding</keyword>
<evidence type="ECO:0000256" key="6">
    <source>
        <dbReference type="ARBA" id="ARBA00022741"/>
    </source>
</evidence>
<evidence type="ECO:0000256" key="7">
    <source>
        <dbReference type="ARBA" id="ARBA00022801"/>
    </source>
</evidence>
<evidence type="ECO:0000256" key="11">
    <source>
        <dbReference type="ARBA" id="ARBA00022917"/>
    </source>
</evidence>
<dbReference type="Pfam" id="PF12848">
    <property type="entry name" value="ABC_tran_Xtn"/>
    <property type="match status" value="1"/>
</dbReference>
<feature type="region of interest" description="Disordered" evidence="12">
    <location>
        <begin position="56"/>
        <end position="78"/>
    </location>
</feature>
<dbReference type="GO" id="GO:0006412">
    <property type="term" value="P:translation"/>
    <property type="evidence" value="ECO:0007669"/>
    <property type="project" value="UniProtKB-KW"/>
</dbReference>
<dbReference type="GO" id="GO:0019843">
    <property type="term" value="F:rRNA binding"/>
    <property type="evidence" value="ECO:0007669"/>
    <property type="project" value="UniProtKB-KW"/>
</dbReference>